<name>A0A418SZQ5_9RHOB</name>
<keyword evidence="1 2" id="KW-0808">Transferase</keyword>
<dbReference type="InterPro" id="IPR023606">
    <property type="entry name" value="CoA-Trfase_III_dom_1_sf"/>
</dbReference>
<dbReference type="EMBL" id="QZCG01000004">
    <property type="protein sequence ID" value="RJE86432.1"/>
    <property type="molecule type" value="Genomic_DNA"/>
</dbReference>
<accession>A0A418SZQ5</accession>
<organism evidence="2 3">
    <name type="scientific">Paracoccus onubensis</name>
    <dbReference type="NCBI Taxonomy" id="1675788"/>
    <lineage>
        <taxon>Bacteria</taxon>
        <taxon>Pseudomonadati</taxon>
        <taxon>Pseudomonadota</taxon>
        <taxon>Alphaproteobacteria</taxon>
        <taxon>Rhodobacterales</taxon>
        <taxon>Paracoccaceae</taxon>
        <taxon>Paracoccus</taxon>
    </lineage>
</organism>
<keyword evidence="3" id="KW-1185">Reference proteome</keyword>
<evidence type="ECO:0000313" key="3">
    <source>
        <dbReference type="Proteomes" id="UP000284202"/>
    </source>
</evidence>
<dbReference type="PANTHER" id="PTHR48207">
    <property type="entry name" value="SUCCINATE--HYDROXYMETHYLGLUTARATE COA-TRANSFERASE"/>
    <property type="match status" value="1"/>
</dbReference>
<dbReference type="InterPro" id="IPR050483">
    <property type="entry name" value="CoA-transferase_III_domain"/>
</dbReference>
<evidence type="ECO:0000313" key="2">
    <source>
        <dbReference type="EMBL" id="RJE86432.1"/>
    </source>
</evidence>
<evidence type="ECO:0000256" key="1">
    <source>
        <dbReference type="ARBA" id="ARBA00022679"/>
    </source>
</evidence>
<protein>
    <submittedName>
        <fullName evidence="2">CoA transferase</fullName>
    </submittedName>
</protein>
<dbReference type="Pfam" id="PF02515">
    <property type="entry name" value="CoA_transf_3"/>
    <property type="match status" value="1"/>
</dbReference>
<comment type="caution">
    <text evidence="2">The sequence shown here is derived from an EMBL/GenBank/DDBJ whole genome shotgun (WGS) entry which is preliminary data.</text>
</comment>
<dbReference type="RefSeq" id="WP_119747222.1">
    <property type="nucleotide sequence ID" value="NZ_QZCG01000004.1"/>
</dbReference>
<dbReference type="AlphaFoldDB" id="A0A418SZQ5"/>
<dbReference type="InterPro" id="IPR003673">
    <property type="entry name" value="CoA-Trfase_fam_III"/>
</dbReference>
<dbReference type="OrthoDB" id="9806585at2"/>
<dbReference type="Proteomes" id="UP000284202">
    <property type="component" value="Unassembled WGS sequence"/>
</dbReference>
<sequence length="414" mass="46071">MGPLDGLRVIDLTSVLMGPYATLTLGDFGADVIKVESPEGDVVRQIGPSRHDDMGPIFLHANRSKRSIILNLKTTDGRAALLRLCEDADILVYNIRARAMARLGLSYEDISAVNPKIIYAGMFGYGQTGPYADRPAYDDLIQGASGLPYLFSRVNDGQPRYVPSAIVDRIVGLAAVNAILAAMVERNRSGQGQRVDIPMLETMVNLTMGDHMGGLTYDPPLDRGGYRRQLSVDRRPYRTKDGFVCALVYNDGHWRRFFQAIGRPEMPEADPRYRSFAARMAHIDEVYAELSRIFETRKTAEWMALLEKADIPAMPMHDFEGMLNDPHLTQTGFFEMIDHPTEGRIRQMAVPAYWSRTPASPGRPAPKPGEHGTEILCAAGFSEEEINGMLRTGALVAPAHAQNAKEQDRHRKRE</sequence>
<dbReference type="SUPFAM" id="SSF89796">
    <property type="entry name" value="CoA-transferase family III (CaiB/BaiF)"/>
    <property type="match status" value="1"/>
</dbReference>
<dbReference type="GO" id="GO:0008410">
    <property type="term" value="F:CoA-transferase activity"/>
    <property type="evidence" value="ECO:0007669"/>
    <property type="project" value="TreeGrafter"/>
</dbReference>
<dbReference type="InterPro" id="IPR044855">
    <property type="entry name" value="CoA-Trfase_III_dom3_sf"/>
</dbReference>
<dbReference type="Gene3D" id="3.30.1540.10">
    <property type="entry name" value="formyl-coa transferase, domain 3"/>
    <property type="match status" value="1"/>
</dbReference>
<dbReference type="Gene3D" id="3.40.50.10540">
    <property type="entry name" value="Crotonobetainyl-coa:carnitine coa-transferase, domain 1"/>
    <property type="match status" value="1"/>
</dbReference>
<dbReference type="PANTHER" id="PTHR48207:SF4">
    <property type="entry name" value="BLL6097 PROTEIN"/>
    <property type="match status" value="1"/>
</dbReference>
<reference evidence="3" key="1">
    <citation type="submission" date="2018-09" db="EMBL/GenBank/DDBJ databases">
        <title>Acidovorax cavernicola nov. sp. isolated from Gruta de las Maravillas (Aracena, Spain).</title>
        <authorList>
            <person name="Jurado V."/>
            <person name="Gutierrez-Patricio S."/>
            <person name="Gonzalez-Pimentel J.L."/>
            <person name="Miller A.Z."/>
            <person name="Laiz L."/>
            <person name="Saiz-Jimenez C."/>
        </authorList>
    </citation>
    <scope>NUCLEOTIDE SEQUENCE [LARGE SCALE GENOMIC DNA]</scope>
    <source>
        <strain evidence="3">1011MAR3C25</strain>
    </source>
</reference>
<proteinExistence type="predicted"/>
<gene>
    <name evidence="2" type="ORF">D3P04_06790</name>
</gene>